<comment type="caution">
    <text evidence="12">The sequence shown here is derived from an EMBL/GenBank/DDBJ whole genome shotgun (WGS) entry which is preliminary data.</text>
</comment>
<dbReference type="SUPFAM" id="SSF52058">
    <property type="entry name" value="L domain-like"/>
    <property type="match status" value="1"/>
</dbReference>
<dbReference type="InterPro" id="IPR032675">
    <property type="entry name" value="LRR_dom_sf"/>
</dbReference>
<dbReference type="InterPro" id="IPR025875">
    <property type="entry name" value="Leu-rich_rpt_4"/>
</dbReference>
<keyword evidence="7" id="KW-0505">Motor protein</keyword>
<keyword evidence="9" id="KW-0966">Cell projection</keyword>
<dbReference type="InterPro" id="IPR001611">
    <property type="entry name" value="Leu-rich_rpt"/>
</dbReference>
<keyword evidence="13" id="KW-1185">Reference proteome</keyword>
<dbReference type="FunFam" id="3.80.10.10:FF:000049">
    <property type="entry name" value="Dynein light chain 1"/>
    <property type="match status" value="1"/>
</dbReference>
<evidence type="ECO:0000256" key="9">
    <source>
        <dbReference type="ARBA" id="ARBA00023273"/>
    </source>
</evidence>
<evidence type="ECO:0000256" key="8">
    <source>
        <dbReference type="ARBA" id="ARBA00023212"/>
    </source>
</evidence>
<proteinExistence type="inferred from homology"/>
<dbReference type="GO" id="GO:0005874">
    <property type="term" value="C:microtubule"/>
    <property type="evidence" value="ECO:0007669"/>
    <property type="project" value="UniProtKB-KW"/>
</dbReference>
<keyword evidence="8" id="KW-0206">Cytoskeleton</keyword>
<evidence type="ECO:0000256" key="6">
    <source>
        <dbReference type="ARBA" id="ARBA00023017"/>
    </source>
</evidence>
<dbReference type="GO" id="GO:0030286">
    <property type="term" value="C:dynein complex"/>
    <property type="evidence" value="ECO:0007669"/>
    <property type="project" value="UniProtKB-KW"/>
</dbReference>
<keyword evidence="3" id="KW-0433">Leucine-rich repeat</keyword>
<accession>A0AAD5TNR0</accession>
<dbReference type="PROSITE" id="PS51450">
    <property type="entry name" value="LRR"/>
    <property type="match status" value="3"/>
</dbReference>
<keyword evidence="5" id="KW-0677">Repeat</keyword>
<comment type="subcellular location">
    <subcellularLocation>
        <location evidence="1">Cytoplasm</location>
        <location evidence="1">Cytoskeleton</location>
        <location evidence="1">Cilium axoneme</location>
    </subcellularLocation>
</comment>
<evidence type="ECO:0000256" key="10">
    <source>
        <dbReference type="ARBA" id="ARBA00049659"/>
    </source>
</evidence>
<name>A0AAD5TNR0_9FUNG</name>
<evidence type="ECO:0000256" key="5">
    <source>
        <dbReference type="ARBA" id="ARBA00022737"/>
    </source>
</evidence>
<protein>
    <recommendedName>
        <fullName evidence="11">Dynein axonemal light chain 1</fullName>
    </recommendedName>
</protein>
<dbReference type="AlphaFoldDB" id="A0AAD5TNR0"/>
<evidence type="ECO:0000256" key="1">
    <source>
        <dbReference type="ARBA" id="ARBA00004430"/>
    </source>
</evidence>
<evidence type="ECO:0000256" key="4">
    <source>
        <dbReference type="ARBA" id="ARBA00022701"/>
    </source>
</evidence>
<sequence length="195" mass="21574">MSKGSTIKDAIKAWEEKTGEVAAEATKVKLISCQPFIQKMDASLATLVKCEQLALSTNVIEKISSLQGLPHLRILSLGRNMLKKIEGLDAVADTLEELWISYNGIERLNGVEMCKKLKVIYASNNKIKDWAGLQPLASLPVIEEVLFYGNPLEEKATADGNWISEMTKRFPTLKKLDGKPIIREDAGGDEEEKEG</sequence>
<dbReference type="PANTHER" id="PTHR15454">
    <property type="entry name" value="NISCHARIN RELATED"/>
    <property type="match status" value="1"/>
</dbReference>
<keyword evidence="6" id="KW-0243">Dynein</keyword>
<reference evidence="12" key="1">
    <citation type="submission" date="2020-05" db="EMBL/GenBank/DDBJ databases">
        <title>Phylogenomic resolution of chytrid fungi.</title>
        <authorList>
            <person name="Stajich J.E."/>
            <person name="Amses K."/>
            <person name="Simmons R."/>
            <person name="Seto K."/>
            <person name="Myers J."/>
            <person name="Bonds A."/>
            <person name="Quandt C.A."/>
            <person name="Barry K."/>
            <person name="Liu P."/>
            <person name="Grigoriev I."/>
            <person name="Longcore J.E."/>
            <person name="James T.Y."/>
        </authorList>
    </citation>
    <scope>NUCLEOTIDE SEQUENCE</scope>
    <source>
        <strain evidence="12">JEL0379</strain>
    </source>
</reference>
<evidence type="ECO:0000256" key="2">
    <source>
        <dbReference type="ARBA" id="ARBA00022490"/>
    </source>
</evidence>
<dbReference type="EMBL" id="JADGJQ010000018">
    <property type="protein sequence ID" value="KAJ3180080.1"/>
    <property type="molecule type" value="Genomic_DNA"/>
</dbReference>
<evidence type="ECO:0000256" key="11">
    <source>
        <dbReference type="ARBA" id="ARBA00049760"/>
    </source>
</evidence>
<evidence type="ECO:0000256" key="7">
    <source>
        <dbReference type="ARBA" id="ARBA00023175"/>
    </source>
</evidence>
<keyword evidence="4" id="KW-0493">Microtubule</keyword>
<dbReference type="SMART" id="SM00365">
    <property type="entry name" value="LRR_SD22"/>
    <property type="match status" value="4"/>
</dbReference>
<dbReference type="PANTHER" id="PTHR15454:SF73">
    <property type="entry name" value="DYNEIN AXONEMAL LIGHT CHAIN 1"/>
    <property type="match status" value="1"/>
</dbReference>
<keyword evidence="2" id="KW-0963">Cytoplasm</keyword>
<dbReference type="Pfam" id="PF12799">
    <property type="entry name" value="LRR_4"/>
    <property type="match status" value="1"/>
</dbReference>
<evidence type="ECO:0000313" key="12">
    <source>
        <dbReference type="EMBL" id="KAJ3180080.1"/>
    </source>
</evidence>
<dbReference type="Gene3D" id="3.80.10.10">
    <property type="entry name" value="Ribonuclease Inhibitor"/>
    <property type="match status" value="1"/>
</dbReference>
<evidence type="ECO:0000256" key="3">
    <source>
        <dbReference type="ARBA" id="ARBA00022614"/>
    </source>
</evidence>
<comment type="similarity">
    <text evidence="10">Belongs to the dynein light chain LC1-type family.</text>
</comment>
<organism evidence="12 13">
    <name type="scientific">Geranomyces variabilis</name>
    <dbReference type="NCBI Taxonomy" id="109894"/>
    <lineage>
        <taxon>Eukaryota</taxon>
        <taxon>Fungi</taxon>
        <taxon>Fungi incertae sedis</taxon>
        <taxon>Chytridiomycota</taxon>
        <taxon>Chytridiomycota incertae sedis</taxon>
        <taxon>Chytridiomycetes</taxon>
        <taxon>Spizellomycetales</taxon>
        <taxon>Powellomycetaceae</taxon>
        <taxon>Geranomyces</taxon>
    </lineage>
</organism>
<gene>
    <name evidence="12" type="primary">DNAL1</name>
    <name evidence="12" type="ORF">HDU87_002304</name>
</gene>
<dbReference type="GO" id="GO:0005930">
    <property type="term" value="C:axoneme"/>
    <property type="evidence" value="ECO:0007669"/>
    <property type="project" value="UniProtKB-SubCell"/>
</dbReference>
<dbReference type="Proteomes" id="UP001212152">
    <property type="component" value="Unassembled WGS sequence"/>
</dbReference>
<evidence type="ECO:0000313" key="13">
    <source>
        <dbReference type="Proteomes" id="UP001212152"/>
    </source>
</evidence>